<keyword evidence="9" id="KW-0175">Coiled coil</keyword>
<keyword evidence="6 8" id="KW-0807">Transducer</keyword>
<dbReference type="CDD" id="cd06225">
    <property type="entry name" value="HAMP"/>
    <property type="match status" value="1"/>
</dbReference>
<dbReference type="PROSITE" id="PS50885">
    <property type="entry name" value="HAMP"/>
    <property type="match status" value="1"/>
</dbReference>
<evidence type="ECO:0000256" key="7">
    <source>
        <dbReference type="ARBA" id="ARBA00029447"/>
    </source>
</evidence>
<dbReference type="Gene3D" id="3.30.450.20">
    <property type="entry name" value="PAS domain"/>
    <property type="match status" value="1"/>
</dbReference>
<keyword evidence="5 10" id="KW-0472">Membrane</keyword>
<dbReference type="SUPFAM" id="SSF58104">
    <property type="entry name" value="Methyl-accepting chemotaxis protein (MCP) signaling domain"/>
    <property type="match status" value="1"/>
</dbReference>
<evidence type="ECO:0000256" key="9">
    <source>
        <dbReference type="SAM" id="Coils"/>
    </source>
</evidence>
<evidence type="ECO:0000256" key="1">
    <source>
        <dbReference type="ARBA" id="ARBA00004651"/>
    </source>
</evidence>
<reference evidence="13 14" key="1">
    <citation type="submission" date="2020-04" db="EMBL/GenBank/DDBJ databases">
        <title>Genomic insights into acetone-butanol-ethanol (ABE) fermentation by sequencing solventogenic clostridia strains.</title>
        <authorList>
            <person name="Brown S."/>
        </authorList>
    </citation>
    <scope>NUCLEOTIDE SEQUENCE [LARGE SCALE GENOMIC DNA]</scope>
    <source>
        <strain evidence="13 14">DJ011</strain>
    </source>
</reference>
<gene>
    <name evidence="13" type="ORF">HGG79_00680</name>
</gene>
<evidence type="ECO:0000259" key="11">
    <source>
        <dbReference type="PROSITE" id="PS50111"/>
    </source>
</evidence>
<dbReference type="InterPro" id="IPR029151">
    <property type="entry name" value="Sensor-like_sf"/>
</dbReference>
<dbReference type="AlphaFoldDB" id="A0A923E716"/>
<dbReference type="SUPFAM" id="SSF103190">
    <property type="entry name" value="Sensory domain-like"/>
    <property type="match status" value="1"/>
</dbReference>
<comment type="caution">
    <text evidence="13">The sequence shown here is derived from an EMBL/GenBank/DDBJ whole genome shotgun (WGS) entry which is preliminary data.</text>
</comment>
<evidence type="ECO:0000256" key="8">
    <source>
        <dbReference type="PROSITE-ProRule" id="PRU00284"/>
    </source>
</evidence>
<keyword evidence="3 10" id="KW-0812">Transmembrane</keyword>
<dbReference type="InterPro" id="IPR004089">
    <property type="entry name" value="MCPsignal_dom"/>
</dbReference>
<evidence type="ECO:0000313" key="13">
    <source>
        <dbReference type="EMBL" id="MBC2396291.1"/>
    </source>
</evidence>
<comment type="similarity">
    <text evidence="7">Belongs to the methyl-accepting chemotaxis (MCP) protein family.</text>
</comment>
<dbReference type="SMART" id="SM00283">
    <property type="entry name" value="MA"/>
    <property type="match status" value="1"/>
</dbReference>
<evidence type="ECO:0000256" key="4">
    <source>
        <dbReference type="ARBA" id="ARBA00022989"/>
    </source>
</evidence>
<evidence type="ECO:0000313" key="14">
    <source>
        <dbReference type="Proteomes" id="UP000563151"/>
    </source>
</evidence>
<dbReference type="Gene3D" id="6.10.340.10">
    <property type="match status" value="1"/>
</dbReference>
<dbReference type="InterPro" id="IPR003660">
    <property type="entry name" value="HAMP_dom"/>
</dbReference>
<keyword evidence="2" id="KW-1003">Cell membrane</keyword>
<evidence type="ECO:0000256" key="5">
    <source>
        <dbReference type="ARBA" id="ARBA00023136"/>
    </source>
</evidence>
<dbReference type="PANTHER" id="PTHR32089:SF112">
    <property type="entry name" value="LYSOZYME-LIKE PROTEIN-RELATED"/>
    <property type="match status" value="1"/>
</dbReference>
<dbReference type="Pfam" id="PF00015">
    <property type="entry name" value="MCPsignal"/>
    <property type="match status" value="1"/>
</dbReference>
<feature type="domain" description="Methyl-accepting transducer" evidence="11">
    <location>
        <begin position="392"/>
        <end position="663"/>
    </location>
</feature>
<dbReference type="SMART" id="SM00304">
    <property type="entry name" value="HAMP"/>
    <property type="match status" value="1"/>
</dbReference>
<keyword evidence="4 10" id="KW-1133">Transmembrane helix</keyword>
<name>A0A923E716_CLOTT</name>
<sequence length="679" mass="74580">MRKKNAETKESSLRVKISLSALMVLLVSIVLLATIAYNVVSKKMKEQVKQEGVSLIEQIESEVQDKDKIMKGLNSLLEDKIINVAYVVGQHPKLSNDYLSKIAKETEIQEINIADKSGKIIYSNLPANINFQYKKDHSVQSILKNKSKKVVEQIRKSSNEVDKNYYKYGAIALENGGLVQVGIIANEVEKLNNSVSHQNIIDRISKKDNVVYALTVGKDFKVIAHSDKSRIGIDLKDDTASNIAIKEGKMYSSTYKYTKDNVNVYDVILPIEDGGVVTGAIDVGLSLENLEQTLKQIIYSFILVGILAFVVGGIILRSIISSNLSPLNNLEKLAQGVSKGDLTKNIDIKRKDEVGKLSISFNNMIDNLRNINLSITKISNSLKNSSESLLKSAQDSASASEEIAGSTQEIASGAENQLQVAETIVADMKDIVENIGETNSEIKKVVNLSEKTSNLAANGREKMIDMVKQMETIKESVLFSANTISELENTSQEIGNIVNIINSIADQTNLLALNASIEVARAGEAGKGFAVVAEEVKSLAEESISSSNSIKQLIVLTQDKINKALKSIEHGNMESDKGQIIVKEVRESLDEILESFDLTKGNLENVNIKISNSKDKIDNIMGRVYEIKDISSSASTNTEEVVALTEEQSSLLIQITENVEDLADMAVKLEETIKIFKME</sequence>
<accession>A0A923E716</accession>
<feature type="transmembrane region" description="Helical" evidence="10">
    <location>
        <begin position="297"/>
        <end position="320"/>
    </location>
</feature>
<feature type="domain" description="HAMP" evidence="12">
    <location>
        <begin position="321"/>
        <end position="373"/>
    </location>
</feature>
<evidence type="ECO:0000256" key="2">
    <source>
        <dbReference type="ARBA" id="ARBA00022475"/>
    </source>
</evidence>
<dbReference type="EMBL" id="JAAZWO010000001">
    <property type="protein sequence ID" value="MBC2396291.1"/>
    <property type="molecule type" value="Genomic_DNA"/>
</dbReference>
<evidence type="ECO:0000256" key="3">
    <source>
        <dbReference type="ARBA" id="ARBA00022692"/>
    </source>
</evidence>
<dbReference type="Pfam" id="PF17203">
    <property type="entry name" value="sCache_3_2"/>
    <property type="match status" value="1"/>
</dbReference>
<evidence type="ECO:0000256" key="10">
    <source>
        <dbReference type="SAM" id="Phobius"/>
    </source>
</evidence>
<comment type="subcellular location">
    <subcellularLocation>
        <location evidence="1">Cell membrane</location>
        <topology evidence="1">Multi-pass membrane protein</topology>
    </subcellularLocation>
</comment>
<evidence type="ECO:0000256" key="6">
    <source>
        <dbReference type="ARBA" id="ARBA00023224"/>
    </source>
</evidence>
<dbReference type="GO" id="GO:0005886">
    <property type="term" value="C:plasma membrane"/>
    <property type="evidence" value="ECO:0007669"/>
    <property type="project" value="UniProtKB-SubCell"/>
</dbReference>
<dbReference type="RefSeq" id="WP_173680072.1">
    <property type="nucleotide sequence ID" value="NZ_JAAZWO010000001.1"/>
</dbReference>
<keyword evidence="14" id="KW-1185">Reference proteome</keyword>
<dbReference type="Gene3D" id="1.10.287.950">
    <property type="entry name" value="Methyl-accepting chemotaxis protein"/>
    <property type="match status" value="1"/>
</dbReference>
<dbReference type="Pfam" id="PF00672">
    <property type="entry name" value="HAMP"/>
    <property type="match status" value="1"/>
</dbReference>
<evidence type="ECO:0000259" key="12">
    <source>
        <dbReference type="PROSITE" id="PS50885"/>
    </source>
</evidence>
<proteinExistence type="inferred from homology"/>
<dbReference type="InterPro" id="IPR033463">
    <property type="entry name" value="sCache_3"/>
</dbReference>
<feature type="transmembrane region" description="Helical" evidence="10">
    <location>
        <begin position="20"/>
        <end position="40"/>
    </location>
</feature>
<protein>
    <submittedName>
        <fullName evidence="13">HAMP domain-containing protein</fullName>
    </submittedName>
</protein>
<feature type="coiled-coil region" evidence="9">
    <location>
        <begin position="652"/>
        <end position="679"/>
    </location>
</feature>
<dbReference type="GO" id="GO:0007165">
    <property type="term" value="P:signal transduction"/>
    <property type="evidence" value="ECO:0007669"/>
    <property type="project" value="UniProtKB-KW"/>
</dbReference>
<dbReference type="PROSITE" id="PS50111">
    <property type="entry name" value="CHEMOTAXIS_TRANSDUC_2"/>
    <property type="match status" value="1"/>
</dbReference>
<organism evidence="13 14">
    <name type="scientific">Clostridium tetanomorphum</name>
    <dbReference type="NCBI Taxonomy" id="1553"/>
    <lineage>
        <taxon>Bacteria</taxon>
        <taxon>Bacillati</taxon>
        <taxon>Bacillota</taxon>
        <taxon>Clostridia</taxon>
        <taxon>Eubacteriales</taxon>
        <taxon>Clostridiaceae</taxon>
        <taxon>Clostridium</taxon>
    </lineage>
</organism>
<dbReference type="Proteomes" id="UP000563151">
    <property type="component" value="Unassembled WGS sequence"/>
</dbReference>
<dbReference type="PANTHER" id="PTHR32089">
    <property type="entry name" value="METHYL-ACCEPTING CHEMOTAXIS PROTEIN MCPB"/>
    <property type="match status" value="1"/>
</dbReference>